<accession>A0A3D8SCZ4</accession>
<keyword evidence="2" id="KW-0723">Serine/threonine-protein kinase</keyword>
<evidence type="ECO:0000256" key="1">
    <source>
        <dbReference type="ARBA" id="ARBA00012513"/>
    </source>
</evidence>
<organism evidence="10 11">
    <name type="scientific">Aspergillus mulundensis</name>
    <dbReference type="NCBI Taxonomy" id="1810919"/>
    <lineage>
        <taxon>Eukaryota</taxon>
        <taxon>Fungi</taxon>
        <taxon>Dikarya</taxon>
        <taxon>Ascomycota</taxon>
        <taxon>Pezizomycotina</taxon>
        <taxon>Eurotiomycetes</taxon>
        <taxon>Eurotiomycetidae</taxon>
        <taxon>Eurotiales</taxon>
        <taxon>Aspergillaceae</taxon>
        <taxon>Aspergillus</taxon>
        <taxon>Aspergillus subgen. Nidulantes</taxon>
    </lineage>
</organism>
<keyword evidence="11" id="KW-1185">Reference proteome</keyword>
<feature type="domain" description="Protein kinase" evidence="9">
    <location>
        <begin position="35"/>
        <end position="323"/>
    </location>
</feature>
<dbReference type="Gene3D" id="1.10.510.10">
    <property type="entry name" value="Transferase(Phosphotransferase) domain 1"/>
    <property type="match status" value="1"/>
</dbReference>
<evidence type="ECO:0000256" key="7">
    <source>
        <dbReference type="ARBA" id="ARBA00047899"/>
    </source>
</evidence>
<dbReference type="PANTHER" id="PTHR24343">
    <property type="entry name" value="SERINE/THREONINE KINASE"/>
    <property type="match status" value="1"/>
</dbReference>
<keyword evidence="3" id="KW-0808">Transferase</keyword>
<evidence type="ECO:0000256" key="6">
    <source>
        <dbReference type="ARBA" id="ARBA00022840"/>
    </source>
</evidence>
<evidence type="ECO:0000256" key="4">
    <source>
        <dbReference type="ARBA" id="ARBA00022741"/>
    </source>
</evidence>
<dbReference type="SUPFAM" id="SSF56112">
    <property type="entry name" value="Protein kinase-like (PK-like)"/>
    <property type="match status" value="1"/>
</dbReference>
<keyword evidence="6" id="KW-0067">ATP-binding</keyword>
<evidence type="ECO:0000256" key="3">
    <source>
        <dbReference type="ARBA" id="ARBA00022679"/>
    </source>
</evidence>
<dbReference type="GeneID" id="38114908"/>
<gene>
    <name evidence="10" type="ORF">DSM5745_04538</name>
</gene>
<dbReference type="InterPro" id="IPR011009">
    <property type="entry name" value="Kinase-like_dom_sf"/>
</dbReference>
<comment type="catalytic activity">
    <reaction evidence="7">
        <text>L-threonyl-[protein] + ATP = O-phospho-L-threonyl-[protein] + ADP + H(+)</text>
        <dbReference type="Rhea" id="RHEA:46608"/>
        <dbReference type="Rhea" id="RHEA-COMP:11060"/>
        <dbReference type="Rhea" id="RHEA-COMP:11605"/>
        <dbReference type="ChEBI" id="CHEBI:15378"/>
        <dbReference type="ChEBI" id="CHEBI:30013"/>
        <dbReference type="ChEBI" id="CHEBI:30616"/>
        <dbReference type="ChEBI" id="CHEBI:61977"/>
        <dbReference type="ChEBI" id="CHEBI:456216"/>
        <dbReference type="EC" id="2.7.11.1"/>
    </reaction>
</comment>
<dbReference type="AlphaFoldDB" id="A0A3D8SCZ4"/>
<keyword evidence="4" id="KW-0547">Nucleotide-binding</keyword>
<dbReference type="EC" id="2.7.11.1" evidence="1"/>
<sequence length="323" mass="36314">MESLRSFPASLALAFNSSWRALGALPLPFKGAASFLKSSFIGRQSVEDLPRNEDLPIHPPHVEVIRTRRYLPPQVTRIITRGGGNFIGFVDDTTVLKYPCVAGDMGSIQVEAQILDAVGKHPRIIESRGLTEYGLLLAYARNGSLYDYISLSPSILLSQKLHWCRQAAEAVEYIHTRNVIHCDINLRNLLLDDNLNLVLTDFQGMLKDADGKTLLDGFSRECSKSFAPRSDGDHADRKTDLFALGSAIYFIMMGHEVFPDLTNHDDDDDEIEARFRNGLFPADDHPCAQITQRCWKQQYESANDLLFDLKQVQLSASNEWIPF</sequence>
<evidence type="ECO:0000313" key="10">
    <source>
        <dbReference type="EMBL" id="RDW84212.1"/>
    </source>
</evidence>
<keyword evidence="5" id="KW-0418">Kinase</keyword>
<proteinExistence type="predicted"/>
<dbReference type="EMBL" id="PVWQ01000004">
    <property type="protein sequence ID" value="RDW84212.1"/>
    <property type="molecule type" value="Genomic_DNA"/>
</dbReference>
<dbReference type="OrthoDB" id="1668230at2759"/>
<evidence type="ECO:0000256" key="2">
    <source>
        <dbReference type="ARBA" id="ARBA00022527"/>
    </source>
</evidence>
<evidence type="ECO:0000259" key="9">
    <source>
        <dbReference type="PROSITE" id="PS50011"/>
    </source>
</evidence>
<reference evidence="10 11" key="1">
    <citation type="journal article" date="2018" name="IMA Fungus">
        <title>IMA Genome-F 9: Draft genome sequence of Annulohypoxylon stygium, Aspergillus mulundensis, Berkeleyomyces basicola (syn. Thielaviopsis basicola), Ceratocystis smalleyi, two Cercospora beticola strains, Coleophoma cylindrospora, Fusarium fracticaudum, Phialophora cf. hyalina, and Morchella septimelata.</title>
        <authorList>
            <person name="Wingfield B.D."/>
            <person name="Bills G.F."/>
            <person name="Dong Y."/>
            <person name="Huang W."/>
            <person name="Nel W.J."/>
            <person name="Swalarsk-Parry B.S."/>
            <person name="Vaghefi N."/>
            <person name="Wilken P.M."/>
            <person name="An Z."/>
            <person name="de Beer Z.W."/>
            <person name="De Vos L."/>
            <person name="Chen L."/>
            <person name="Duong T.A."/>
            <person name="Gao Y."/>
            <person name="Hammerbacher A."/>
            <person name="Kikkert J.R."/>
            <person name="Li Y."/>
            <person name="Li H."/>
            <person name="Li K."/>
            <person name="Li Q."/>
            <person name="Liu X."/>
            <person name="Ma X."/>
            <person name="Naidoo K."/>
            <person name="Pethybridge S.J."/>
            <person name="Sun J."/>
            <person name="Steenkamp E.T."/>
            <person name="van der Nest M.A."/>
            <person name="van Wyk S."/>
            <person name="Wingfield M.J."/>
            <person name="Xiong C."/>
            <person name="Yue Q."/>
            <person name="Zhang X."/>
        </authorList>
    </citation>
    <scope>NUCLEOTIDE SEQUENCE [LARGE SCALE GENOMIC DNA]</scope>
    <source>
        <strain evidence="10 11">DSM 5745</strain>
    </source>
</reference>
<comment type="caution">
    <text evidence="10">The sequence shown here is derived from an EMBL/GenBank/DDBJ whole genome shotgun (WGS) entry which is preliminary data.</text>
</comment>
<name>A0A3D8SCZ4_9EURO</name>
<dbReference type="PROSITE" id="PS50011">
    <property type="entry name" value="PROTEIN_KINASE_DOM"/>
    <property type="match status" value="1"/>
</dbReference>
<comment type="catalytic activity">
    <reaction evidence="8">
        <text>L-seryl-[protein] + ATP = O-phospho-L-seryl-[protein] + ADP + H(+)</text>
        <dbReference type="Rhea" id="RHEA:17989"/>
        <dbReference type="Rhea" id="RHEA-COMP:9863"/>
        <dbReference type="Rhea" id="RHEA-COMP:11604"/>
        <dbReference type="ChEBI" id="CHEBI:15378"/>
        <dbReference type="ChEBI" id="CHEBI:29999"/>
        <dbReference type="ChEBI" id="CHEBI:30616"/>
        <dbReference type="ChEBI" id="CHEBI:83421"/>
        <dbReference type="ChEBI" id="CHEBI:456216"/>
        <dbReference type="EC" id="2.7.11.1"/>
    </reaction>
</comment>
<evidence type="ECO:0000313" key="11">
    <source>
        <dbReference type="Proteomes" id="UP000256690"/>
    </source>
</evidence>
<dbReference type="InterPro" id="IPR000719">
    <property type="entry name" value="Prot_kinase_dom"/>
</dbReference>
<evidence type="ECO:0000256" key="8">
    <source>
        <dbReference type="ARBA" id="ARBA00048679"/>
    </source>
</evidence>
<dbReference type="GO" id="GO:0005524">
    <property type="term" value="F:ATP binding"/>
    <property type="evidence" value="ECO:0007669"/>
    <property type="project" value="UniProtKB-KW"/>
</dbReference>
<dbReference type="GO" id="GO:0004674">
    <property type="term" value="F:protein serine/threonine kinase activity"/>
    <property type="evidence" value="ECO:0007669"/>
    <property type="project" value="UniProtKB-KW"/>
</dbReference>
<dbReference type="RefSeq" id="XP_026605550.1">
    <property type="nucleotide sequence ID" value="XM_026746554.1"/>
</dbReference>
<dbReference type="Pfam" id="PF00069">
    <property type="entry name" value="Pkinase"/>
    <property type="match status" value="1"/>
</dbReference>
<dbReference type="Proteomes" id="UP000256690">
    <property type="component" value="Unassembled WGS sequence"/>
</dbReference>
<protein>
    <recommendedName>
        <fullName evidence="1">non-specific serine/threonine protein kinase</fullName>
        <ecNumber evidence="1">2.7.11.1</ecNumber>
    </recommendedName>
</protein>
<evidence type="ECO:0000256" key="5">
    <source>
        <dbReference type="ARBA" id="ARBA00022777"/>
    </source>
</evidence>